<evidence type="ECO:0000259" key="1">
    <source>
        <dbReference type="PROSITE" id="PS51154"/>
    </source>
</evidence>
<dbReference type="SUPFAM" id="SSF52949">
    <property type="entry name" value="Macro domain-like"/>
    <property type="match status" value="1"/>
</dbReference>
<dbReference type="InterPro" id="IPR043472">
    <property type="entry name" value="Macro_dom-like"/>
</dbReference>
<dbReference type="Pfam" id="PF01661">
    <property type="entry name" value="Macro"/>
    <property type="match status" value="1"/>
</dbReference>
<name>A0A7R9MAN5_9ACAR</name>
<dbReference type="GO" id="GO:0006974">
    <property type="term" value="P:DNA damage response"/>
    <property type="evidence" value="ECO:0007669"/>
    <property type="project" value="TreeGrafter"/>
</dbReference>
<organism evidence="2">
    <name type="scientific">Oppiella nova</name>
    <dbReference type="NCBI Taxonomy" id="334625"/>
    <lineage>
        <taxon>Eukaryota</taxon>
        <taxon>Metazoa</taxon>
        <taxon>Ecdysozoa</taxon>
        <taxon>Arthropoda</taxon>
        <taxon>Chelicerata</taxon>
        <taxon>Arachnida</taxon>
        <taxon>Acari</taxon>
        <taxon>Acariformes</taxon>
        <taxon>Sarcoptiformes</taxon>
        <taxon>Oribatida</taxon>
        <taxon>Brachypylina</taxon>
        <taxon>Oppioidea</taxon>
        <taxon>Oppiidae</taxon>
        <taxon>Oppiella</taxon>
    </lineage>
</organism>
<dbReference type="GO" id="GO:0140291">
    <property type="term" value="P:peptidyl-glutamate ADP-deribosylation"/>
    <property type="evidence" value="ECO:0007669"/>
    <property type="project" value="TreeGrafter"/>
</dbReference>
<dbReference type="GO" id="GO:0042278">
    <property type="term" value="P:purine nucleoside metabolic process"/>
    <property type="evidence" value="ECO:0007669"/>
    <property type="project" value="TreeGrafter"/>
</dbReference>
<dbReference type="GO" id="GO:0005654">
    <property type="term" value="C:nucleoplasm"/>
    <property type="evidence" value="ECO:0007669"/>
    <property type="project" value="TreeGrafter"/>
</dbReference>
<evidence type="ECO:0000313" key="3">
    <source>
        <dbReference type="Proteomes" id="UP000728032"/>
    </source>
</evidence>
<dbReference type="PROSITE" id="PS51154">
    <property type="entry name" value="MACRO"/>
    <property type="match status" value="1"/>
</dbReference>
<dbReference type="Gene3D" id="3.40.220.10">
    <property type="entry name" value="Leucine Aminopeptidase, subunit E, domain 1"/>
    <property type="match status" value="1"/>
</dbReference>
<dbReference type="CDD" id="cd02908">
    <property type="entry name" value="Macro_OAADPr_deacetylase"/>
    <property type="match status" value="1"/>
</dbReference>
<proteinExistence type="predicted"/>
<dbReference type="SMART" id="SM00506">
    <property type="entry name" value="A1pp"/>
    <property type="match status" value="1"/>
</dbReference>
<dbReference type="OrthoDB" id="6133115at2759"/>
<feature type="domain" description="Macro" evidence="1">
    <location>
        <begin position="86"/>
        <end position="264"/>
    </location>
</feature>
<evidence type="ECO:0000313" key="2">
    <source>
        <dbReference type="EMBL" id="CAD7655587.1"/>
    </source>
</evidence>
<dbReference type="Proteomes" id="UP000728032">
    <property type="component" value="Unassembled WGS sequence"/>
</dbReference>
<reference evidence="2" key="1">
    <citation type="submission" date="2020-11" db="EMBL/GenBank/DDBJ databases">
        <authorList>
            <person name="Tran Van P."/>
        </authorList>
    </citation>
    <scope>NUCLEOTIDE SEQUENCE</scope>
</reference>
<dbReference type="PANTHER" id="PTHR11106:SF27">
    <property type="entry name" value="MACRO DOMAIN-CONTAINING PROTEIN"/>
    <property type="match status" value="1"/>
</dbReference>
<protein>
    <recommendedName>
        <fullName evidence="1">Macro domain-containing protein</fullName>
    </recommendedName>
</protein>
<dbReference type="InterPro" id="IPR002589">
    <property type="entry name" value="Macro_dom"/>
</dbReference>
<sequence length="267" mass="29489">MLQTSLETGLNFEPSATRLTCLEPNIEQDTLLPIPVVSAKSHYRLMSLENKRSLYKCGNGYKTLANIPSWNLYSQHNGIIHNRFVTSAFPYNYIINDKVSIFVGDITALEVDAIVNSANEYLRGGGGVDGAIHAAADPHLLQSECRALNGCPTGSSKITGGYKLPAKYVIHTAGPVGERPPLLQSCYKTALDVMANNELTSIAFPCISTGLYEYPNEKAAHMALSTVRQWLDNSPAAQHTQRVIFCLYLQIDVDIYHNLMPLYFPLH</sequence>
<dbReference type="EMBL" id="OC924554">
    <property type="protein sequence ID" value="CAD7655587.1"/>
    <property type="molecule type" value="Genomic_DNA"/>
</dbReference>
<dbReference type="AlphaFoldDB" id="A0A7R9MAN5"/>
<dbReference type="PANTHER" id="PTHR11106">
    <property type="entry name" value="GANGLIOSIDE INDUCED DIFFERENTIATION ASSOCIATED PROTEIN 2-RELATED"/>
    <property type="match status" value="1"/>
</dbReference>
<dbReference type="GO" id="GO:0140293">
    <property type="term" value="F:ADP-ribosylglutamate hydrolase activity"/>
    <property type="evidence" value="ECO:0007669"/>
    <property type="project" value="TreeGrafter"/>
</dbReference>
<gene>
    <name evidence="2" type="ORF">ONB1V03_LOCUS12230</name>
</gene>
<dbReference type="EMBL" id="CAJPVJ010009729">
    <property type="protein sequence ID" value="CAG2172774.1"/>
    <property type="molecule type" value="Genomic_DNA"/>
</dbReference>
<accession>A0A7R9MAN5</accession>
<keyword evidence="3" id="KW-1185">Reference proteome</keyword>